<dbReference type="Pfam" id="PF00067">
    <property type="entry name" value="p450"/>
    <property type="match status" value="3"/>
</dbReference>
<evidence type="ECO:0000256" key="2">
    <source>
        <dbReference type="ARBA" id="ARBA00022617"/>
    </source>
</evidence>
<dbReference type="SMR" id="A0A067FFB1"/>
<dbReference type="GO" id="GO:0020037">
    <property type="term" value="F:heme binding"/>
    <property type="evidence" value="ECO:0007669"/>
    <property type="project" value="InterPro"/>
</dbReference>
<dbReference type="PRINTS" id="PR00463">
    <property type="entry name" value="EP450I"/>
</dbReference>
<dbReference type="GO" id="GO:0005506">
    <property type="term" value="F:iron ion binding"/>
    <property type="evidence" value="ECO:0007669"/>
    <property type="project" value="InterPro"/>
</dbReference>
<evidence type="ECO:0000256" key="4">
    <source>
        <dbReference type="ARBA" id="ARBA00023002"/>
    </source>
</evidence>
<evidence type="ECO:0000256" key="6">
    <source>
        <dbReference type="SAM" id="Phobius"/>
    </source>
</evidence>
<evidence type="ECO:0000313" key="8">
    <source>
        <dbReference type="Proteomes" id="UP000027120"/>
    </source>
</evidence>
<keyword evidence="6" id="KW-0472">Membrane</keyword>
<dbReference type="Proteomes" id="UP000027120">
    <property type="component" value="Unassembled WGS sequence"/>
</dbReference>
<keyword evidence="6" id="KW-0812">Transmembrane</keyword>
<evidence type="ECO:0008006" key="9">
    <source>
        <dbReference type="Google" id="ProtNLM"/>
    </source>
</evidence>
<evidence type="ECO:0000313" key="7">
    <source>
        <dbReference type="EMBL" id="KDO64805.1"/>
    </source>
</evidence>
<organism evidence="7 8">
    <name type="scientific">Citrus sinensis</name>
    <name type="common">Sweet orange</name>
    <name type="synonym">Citrus aurantium var. sinensis</name>
    <dbReference type="NCBI Taxonomy" id="2711"/>
    <lineage>
        <taxon>Eukaryota</taxon>
        <taxon>Viridiplantae</taxon>
        <taxon>Streptophyta</taxon>
        <taxon>Embryophyta</taxon>
        <taxon>Tracheophyta</taxon>
        <taxon>Spermatophyta</taxon>
        <taxon>Magnoliopsida</taxon>
        <taxon>eudicotyledons</taxon>
        <taxon>Gunneridae</taxon>
        <taxon>Pentapetalae</taxon>
        <taxon>rosids</taxon>
        <taxon>malvids</taxon>
        <taxon>Sapindales</taxon>
        <taxon>Rutaceae</taxon>
        <taxon>Aurantioideae</taxon>
        <taxon>Citrus</taxon>
    </lineage>
</organism>
<evidence type="ECO:0000256" key="3">
    <source>
        <dbReference type="ARBA" id="ARBA00022723"/>
    </source>
</evidence>
<dbReference type="GO" id="GO:0004497">
    <property type="term" value="F:monooxygenase activity"/>
    <property type="evidence" value="ECO:0007669"/>
    <property type="project" value="InterPro"/>
</dbReference>
<proteinExistence type="inferred from homology"/>
<dbReference type="InterPro" id="IPR001128">
    <property type="entry name" value="Cyt_P450"/>
</dbReference>
<dbReference type="PANTHER" id="PTHR47955">
    <property type="entry name" value="CYTOCHROME P450 FAMILY 71 PROTEIN"/>
    <property type="match status" value="1"/>
</dbReference>
<name>A0A067FFB1_CITSI</name>
<keyword evidence="3" id="KW-0479">Metal-binding</keyword>
<reference evidence="7 8" key="1">
    <citation type="submission" date="2014-04" db="EMBL/GenBank/DDBJ databases">
        <authorList>
            <consortium name="International Citrus Genome Consortium"/>
            <person name="Gmitter F."/>
            <person name="Chen C."/>
            <person name="Farmerie W."/>
            <person name="Harkins T."/>
            <person name="Desany B."/>
            <person name="Mohiuddin M."/>
            <person name="Kodira C."/>
            <person name="Borodovsky M."/>
            <person name="Lomsadze A."/>
            <person name="Burns P."/>
            <person name="Jenkins J."/>
            <person name="Prochnik S."/>
            <person name="Shu S."/>
            <person name="Chapman J."/>
            <person name="Pitluck S."/>
            <person name="Schmutz J."/>
            <person name="Rokhsar D."/>
        </authorList>
    </citation>
    <scope>NUCLEOTIDE SEQUENCE</scope>
</reference>
<dbReference type="SUPFAM" id="SSF48264">
    <property type="entry name" value="Cytochrome P450"/>
    <property type="match status" value="1"/>
</dbReference>
<feature type="non-terminal residue" evidence="7">
    <location>
        <position position="434"/>
    </location>
</feature>
<evidence type="ECO:0000256" key="1">
    <source>
        <dbReference type="ARBA" id="ARBA00010617"/>
    </source>
</evidence>
<evidence type="ECO:0000256" key="5">
    <source>
        <dbReference type="ARBA" id="ARBA00023004"/>
    </source>
</evidence>
<dbReference type="GO" id="GO:0016705">
    <property type="term" value="F:oxidoreductase activity, acting on paired donors, with incorporation or reduction of molecular oxygen"/>
    <property type="evidence" value="ECO:0007669"/>
    <property type="project" value="InterPro"/>
</dbReference>
<sequence length="434" mass="49163">MMLSFIFFVGLVFFSIPALLNFLIFVLMVLKIGPWRLKANIERSLSLPPGPWKLPIIGNLHHLVGSLPHHRLRNLANNYGPIMYLQIGEHPTILVSSPQSAKGVMQTHDEFFATRVETVATKIMTYDFSAVSFAPYGEQWIELRKLCTMELSSKKRDQSFRYDREEEVSEVIRSIASKAGSVTNLSDIVSSLAYNLFLKIAFLAAAGSNTADLFPSIKFLQLIAGVKSQVEKIHQQADKIISNIIEERETRLKTGKSEEDGDLVDVLLRDQENGNLQFPMTIKTIKAVIFEIFAAGTDSSAIAIDRALSEIIKNPRVPKRVQGEVREVFNRKGKVDETGIEELQFLKLVIKETLKLHPPGSLDPKYWTEPESFILERFPDSSINFQVNNFEYIAFGSVPILRFPLAMLLYHFDWKLPNGMKHEALDMGENLESF</sequence>
<dbReference type="AlphaFoldDB" id="A0A067FFB1"/>
<protein>
    <recommendedName>
        <fullName evidence="9">Cytochrome P450</fullName>
    </recommendedName>
</protein>
<dbReference type="EMBL" id="KK784905">
    <property type="protein sequence ID" value="KDO64805.1"/>
    <property type="molecule type" value="Genomic_DNA"/>
</dbReference>
<dbReference type="GO" id="GO:0016491">
    <property type="term" value="F:oxidoreductase activity"/>
    <property type="evidence" value="ECO:0000318"/>
    <property type="project" value="GO_Central"/>
</dbReference>
<dbReference type="InterPro" id="IPR002401">
    <property type="entry name" value="Cyt_P450_E_grp-I"/>
</dbReference>
<dbReference type="InterPro" id="IPR036396">
    <property type="entry name" value="Cyt_P450_sf"/>
</dbReference>
<keyword evidence="5" id="KW-0408">Iron</keyword>
<feature type="transmembrane region" description="Helical" evidence="6">
    <location>
        <begin position="6"/>
        <end position="30"/>
    </location>
</feature>
<dbReference type="PANTHER" id="PTHR47955:SF8">
    <property type="entry name" value="CYTOCHROME P450 71D11-LIKE"/>
    <property type="match status" value="1"/>
</dbReference>
<keyword evidence="4" id="KW-0560">Oxidoreductase</keyword>
<keyword evidence="2" id="KW-0349">Heme</keyword>
<gene>
    <name evidence="7" type="ORF">CISIN_1g039649mg</name>
</gene>
<comment type="similarity">
    <text evidence="1">Belongs to the cytochrome P450 family.</text>
</comment>
<dbReference type="Gene3D" id="1.10.630.10">
    <property type="entry name" value="Cytochrome P450"/>
    <property type="match status" value="1"/>
</dbReference>
<keyword evidence="8" id="KW-1185">Reference proteome</keyword>
<keyword evidence="6" id="KW-1133">Transmembrane helix</keyword>
<accession>A0A067FFB1</accession>